<dbReference type="Ensembl" id="ENSPCOT00000032090.1">
    <property type="protein sequence ID" value="ENSPCOP00000021426.1"/>
    <property type="gene ID" value="ENSPCOG00000022737.1"/>
</dbReference>
<name>A0A2K6G5C5_PROCO</name>
<comment type="similarity">
    <text evidence="1">Belongs to the GARIN family.</text>
</comment>
<dbReference type="PANTHER" id="PTHR22574:SF11">
    <property type="entry name" value="GOLGI-ASSOCIATED RAB2 INTERACTOR PROTEIN 6"/>
    <property type="match status" value="1"/>
</dbReference>
<proteinExistence type="inferred from homology"/>
<dbReference type="PANTHER" id="PTHR22574">
    <property type="match status" value="1"/>
</dbReference>
<dbReference type="Pfam" id="PF12480">
    <property type="entry name" value="GARIL_Rab2_bd"/>
    <property type="match status" value="1"/>
</dbReference>
<feature type="domain" description="Golgi associated RAB2 interactor protein-like Rab2B-binding" evidence="2">
    <location>
        <begin position="117"/>
        <end position="185"/>
    </location>
</feature>
<dbReference type="OMA" id="HWENLIY"/>
<dbReference type="InterPro" id="IPR022168">
    <property type="entry name" value="GARIL-like_Rab2B-bd"/>
</dbReference>
<keyword evidence="4" id="KW-1185">Reference proteome</keyword>
<reference evidence="3" key="2">
    <citation type="submission" date="2025-09" db="UniProtKB">
        <authorList>
            <consortium name="Ensembl"/>
        </authorList>
    </citation>
    <scope>IDENTIFICATION</scope>
</reference>
<sequence length="242" mass="27575">MNDPVMLPYYTAQSSPAMGMFNTPMGKLQQQLYKGEYAIFKYAPMFESDFIQISKSGEVIDVHKRAQMVTVGIVRTSPCLTLPDVMLLAQPAATSGDNSARCGPATQERGSKPTPILELTRLFPLKFVKITIHNSIKQQLRLKLITGRSFYLQLCCPSDTTDLFVHWENLIYILRPPMEAYSSTQAMLAESTLGSHVLEEEHRSPVAYAMKFCDRNDQFSIRRLRTNTEVFRPTYFHYGRET</sequence>
<dbReference type="AlphaFoldDB" id="A0A2K6G5C5"/>
<dbReference type="GeneTree" id="ENSGT00940000163320"/>
<gene>
    <name evidence="3" type="primary">GARIN6</name>
</gene>
<evidence type="ECO:0000259" key="2">
    <source>
        <dbReference type="Pfam" id="PF12480"/>
    </source>
</evidence>
<protein>
    <submittedName>
        <fullName evidence="3">Golgi associated RAB2 interactor family member 6</fullName>
    </submittedName>
</protein>
<evidence type="ECO:0000313" key="3">
    <source>
        <dbReference type="Ensembl" id="ENSPCOP00000021426.1"/>
    </source>
</evidence>
<dbReference type="CTD" id="196472"/>
<organism evidence="3 4">
    <name type="scientific">Propithecus coquereli</name>
    <name type="common">Coquerel's sifaka</name>
    <name type="synonym">Propithecus verreauxi coquereli</name>
    <dbReference type="NCBI Taxonomy" id="379532"/>
    <lineage>
        <taxon>Eukaryota</taxon>
        <taxon>Metazoa</taxon>
        <taxon>Chordata</taxon>
        <taxon>Craniata</taxon>
        <taxon>Vertebrata</taxon>
        <taxon>Euteleostomi</taxon>
        <taxon>Mammalia</taxon>
        <taxon>Eutheria</taxon>
        <taxon>Euarchontoglires</taxon>
        <taxon>Primates</taxon>
        <taxon>Strepsirrhini</taxon>
        <taxon>Lemuriformes</taxon>
        <taxon>Indriidae</taxon>
        <taxon>Propithecus</taxon>
    </lineage>
</organism>
<dbReference type="GO" id="GO:0005634">
    <property type="term" value="C:nucleus"/>
    <property type="evidence" value="ECO:0007669"/>
    <property type="project" value="TreeGrafter"/>
</dbReference>
<dbReference type="KEGG" id="pcoq:105826067"/>
<accession>A0A2K6G5C5</accession>
<evidence type="ECO:0000313" key="4">
    <source>
        <dbReference type="Proteomes" id="UP000233160"/>
    </source>
</evidence>
<dbReference type="Proteomes" id="UP000233160">
    <property type="component" value="Unassembled WGS sequence"/>
</dbReference>
<dbReference type="GeneID" id="105826067"/>
<evidence type="ECO:0000256" key="1">
    <source>
        <dbReference type="ARBA" id="ARBA00038379"/>
    </source>
</evidence>
<reference evidence="3" key="1">
    <citation type="submission" date="2025-08" db="UniProtKB">
        <authorList>
            <consortium name="Ensembl"/>
        </authorList>
    </citation>
    <scope>IDENTIFICATION</scope>
</reference>